<evidence type="ECO:0000256" key="10">
    <source>
        <dbReference type="ARBA" id="ARBA00023098"/>
    </source>
</evidence>
<keyword evidence="5" id="KW-0288">FMN</keyword>
<keyword evidence="4" id="KW-0285">Flavoprotein</keyword>
<keyword evidence="9" id="KW-0560">Oxidoreductase</keyword>
<keyword evidence="7" id="KW-0276">Fatty acid metabolism</keyword>
<proteinExistence type="inferred from homology"/>
<dbReference type="Pfam" id="PF00724">
    <property type="entry name" value="Oxidored_FMN"/>
    <property type="match status" value="1"/>
</dbReference>
<dbReference type="EMBL" id="JAUUTY010000015">
    <property type="protein sequence ID" value="KAK1603572.1"/>
    <property type="molecule type" value="Genomic_DNA"/>
</dbReference>
<name>A0AAD8VDE6_LOLMU</name>
<gene>
    <name evidence="15" type="ORF">QYE76_016013</name>
    <name evidence="16" type="ORF">QYE76_016096</name>
    <name evidence="14" type="ORF">QYE76_017893</name>
</gene>
<dbReference type="AlphaFoldDB" id="A0AAD8VDE6"/>
<dbReference type="EMBL" id="JAUUTY010000001">
    <property type="protein sequence ID" value="KAK1699316.1"/>
    <property type="molecule type" value="Genomic_DNA"/>
</dbReference>
<evidence type="ECO:0000313" key="15">
    <source>
        <dbReference type="EMBL" id="KAK1699316.1"/>
    </source>
</evidence>
<evidence type="ECO:0000313" key="16">
    <source>
        <dbReference type="EMBL" id="KAK1699399.1"/>
    </source>
</evidence>
<evidence type="ECO:0000256" key="3">
    <source>
        <dbReference type="ARBA" id="ARBA00022516"/>
    </source>
</evidence>
<evidence type="ECO:0000256" key="4">
    <source>
        <dbReference type="ARBA" id="ARBA00022630"/>
    </source>
</evidence>
<dbReference type="PANTHER" id="PTHR22893:SF96">
    <property type="entry name" value="12-OXOPHYTODIENOATE REDUCTASE 10-RELATED"/>
    <property type="match status" value="1"/>
</dbReference>
<comment type="cofactor">
    <cofactor evidence="1">
        <name>FMN</name>
        <dbReference type="ChEBI" id="CHEBI:58210"/>
    </cofactor>
</comment>
<feature type="region of interest" description="Disordered" evidence="12">
    <location>
        <begin position="112"/>
        <end position="133"/>
    </location>
</feature>
<dbReference type="Gene3D" id="3.20.20.70">
    <property type="entry name" value="Aldolase class I"/>
    <property type="match status" value="1"/>
</dbReference>
<dbReference type="PANTHER" id="PTHR22893">
    <property type="entry name" value="NADH OXIDOREDUCTASE-RELATED"/>
    <property type="match status" value="1"/>
</dbReference>
<dbReference type="GO" id="GO:0010181">
    <property type="term" value="F:FMN binding"/>
    <property type="evidence" value="ECO:0007669"/>
    <property type="project" value="InterPro"/>
</dbReference>
<sequence length="368" mass="40841">METKTTPLLTPYKMGEFSLAHRVVLAPLTRCRSYGNLAQPHNVLYYEQRAAPGVLLVAEANAVSETARGYPNVPGLWSDEQVEAWKPVVDAVHAKGAVFFCQIWHTGRVSPTGSSSLMGRPRSQARTGKSPLMSAMTARSWSSRAAPRRLEMEEIPHIVNDFRIAATNAIRAGFDGVEIHAANGYLIDQFMKDGVNDRTDAYGGSLENRCRFATEVIAAVTDEVGAGRLGVRLSPFADYVDCVDSGPETLALHVIRFMNGLGVLYCHVIEPRMCVNENDGRLMIPHRLLPFRKMFKGTFMVNGGYDREEGDKAVADGYTDLVAYGRLFLANPDLPERFRKNAALNKYDRSTFYTSDPIVGYTDYPFLD</sequence>
<keyword evidence="17" id="KW-1185">Reference proteome</keyword>
<reference evidence="14" key="1">
    <citation type="submission" date="2023-07" db="EMBL/GenBank/DDBJ databases">
        <title>A chromosome-level genome assembly of Lolium multiflorum.</title>
        <authorList>
            <person name="Chen Y."/>
            <person name="Copetti D."/>
            <person name="Kolliker R."/>
            <person name="Studer B."/>
        </authorList>
    </citation>
    <scope>NUCLEOTIDE SEQUENCE</scope>
    <source>
        <strain evidence="14">02402/16</strain>
        <tissue evidence="14">Leaf</tissue>
    </source>
</reference>
<evidence type="ECO:0000256" key="11">
    <source>
        <dbReference type="ARBA" id="ARBA00023160"/>
    </source>
</evidence>
<protein>
    <recommendedName>
        <fullName evidence="13">NADH:flavin oxidoreductase/NADH oxidase N-terminal domain-containing protein</fullName>
    </recommendedName>
</protein>
<evidence type="ECO:0000256" key="9">
    <source>
        <dbReference type="ARBA" id="ARBA00023002"/>
    </source>
</evidence>
<keyword evidence="10" id="KW-0443">Lipid metabolism</keyword>
<keyword evidence="11" id="KW-0275">Fatty acid biosynthesis</keyword>
<dbReference type="FunFam" id="3.20.20.70:FF:000073">
    <property type="entry name" value="12-oxophytodienoate reductase 3"/>
    <property type="match status" value="1"/>
</dbReference>
<dbReference type="GO" id="GO:0031408">
    <property type="term" value="P:oxylipin biosynthetic process"/>
    <property type="evidence" value="ECO:0007669"/>
    <property type="project" value="UniProtKB-KW"/>
</dbReference>
<dbReference type="InterPro" id="IPR013785">
    <property type="entry name" value="Aldolase_TIM"/>
</dbReference>
<evidence type="ECO:0000256" key="7">
    <source>
        <dbReference type="ARBA" id="ARBA00022832"/>
    </source>
</evidence>
<evidence type="ECO:0000256" key="2">
    <source>
        <dbReference type="ARBA" id="ARBA00005979"/>
    </source>
</evidence>
<keyword evidence="6" id="KW-0925">Oxylipin biosynthesis</keyword>
<evidence type="ECO:0000256" key="12">
    <source>
        <dbReference type="SAM" id="MobiDB-lite"/>
    </source>
</evidence>
<comment type="similarity">
    <text evidence="2">Belongs to the NADH:flavin oxidoreductase/NADH oxidase family.</text>
</comment>
<evidence type="ECO:0000259" key="13">
    <source>
        <dbReference type="Pfam" id="PF00724"/>
    </source>
</evidence>
<dbReference type="GO" id="GO:0016491">
    <property type="term" value="F:oxidoreductase activity"/>
    <property type="evidence" value="ECO:0007669"/>
    <property type="project" value="UniProtKB-KW"/>
</dbReference>
<keyword evidence="3" id="KW-0444">Lipid biosynthesis</keyword>
<keyword evidence="8" id="KW-0521">NADP</keyword>
<dbReference type="GO" id="GO:0009695">
    <property type="term" value="P:jasmonic acid biosynthetic process"/>
    <property type="evidence" value="ECO:0007669"/>
    <property type="project" value="UniProtKB-ARBA"/>
</dbReference>
<evidence type="ECO:0000256" key="5">
    <source>
        <dbReference type="ARBA" id="ARBA00022643"/>
    </source>
</evidence>
<dbReference type="SUPFAM" id="SSF51395">
    <property type="entry name" value="FMN-linked oxidoreductases"/>
    <property type="match status" value="1"/>
</dbReference>
<evidence type="ECO:0000256" key="6">
    <source>
        <dbReference type="ARBA" id="ARBA00022767"/>
    </source>
</evidence>
<feature type="domain" description="NADH:flavin oxidoreductase/NADH oxidase N-terminal" evidence="13">
    <location>
        <begin position="8"/>
        <end position="344"/>
    </location>
</feature>
<dbReference type="CDD" id="cd02933">
    <property type="entry name" value="OYE_like_FMN"/>
    <property type="match status" value="1"/>
</dbReference>
<comment type="caution">
    <text evidence="14">The sequence shown here is derived from an EMBL/GenBank/DDBJ whole genome shotgun (WGS) entry which is preliminary data.</text>
</comment>
<evidence type="ECO:0000313" key="14">
    <source>
        <dbReference type="EMBL" id="KAK1603572.1"/>
    </source>
</evidence>
<dbReference type="InterPro" id="IPR001155">
    <property type="entry name" value="OxRdtase_FMN_N"/>
</dbReference>
<accession>A0AAD8VDE6</accession>
<evidence type="ECO:0000256" key="1">
    <source>
        <dbReference type="ARBA" id="ARBA00001917"/>
    </source>
</evidence>
<organism evidence="14 17">
    <name type="scientific">Lolium multiflorum</name>
    <name type="common">Italian ryegrass</name>
    <name type="synonym">Lolium perenne subsp. multiflorum</name>
    <dbReference type="NCBI Taxonomy" id="4521"/>
    <lineage>
        <taxon>Eukaryota</taxon>
        <taxon>Viridiplantae</taxon>
        <taxon>Streptophyta</taxon>
        <taxon>Embryophyta</taxon>
        <taxon>Tracheophyta</taxon>
        <taxon>Spermatophyta</taxon>
        <taxon>Magnoliopsida</taxon>
        <taxon>Liliopsida</taxon>
        <taxon>Poales</taxon>
        <taxon>Poaceae</taxon>
        <taxon>BOP clade</taxon>
        <taxon>Pooideae</taxon>
        <taxon>Poodae</taxon>
        <taxon>Poeae</taxon>
        <taxon>Poeae Chloroplast Group 2 (Poeae type)</taxon>
        <taxon>Loliodinae</taxon>
        <taxon>Loliinae</taxon>
        <taxon>Lolium</taxon>
    </lineage>
</organism>
<evidence type="ECO:0000256" key="8">
    <source>
        <dbReference type="ARBA" id="ARBA00022857"/>
    </source>
</evidence>
<evidence type="ECO:0000313" key="17">
    <source>
        <dbReference type="Proteomes" id="UP001231189"/>
    </source>
</evidence>
<dbReference type="Proteomes" id="UP001231189">
    <property type="component" value="Unassembled WGS sequence"/>
</dbReference>
<dbReference type="EMBL" id="JAUUTY010000001">
    <property type="protein sequence ID" value="KAK1699399.1"/>
    <property type="molecule type" value="Genomic_DNA"/>
</dbReference>
<dbReference type="InterPro" id="IPR045247">
    <property type="entry name" value="Oye-like"/>
</dbReference>